<gene>
    <name evidence="4" type="ORF">ALC53_05038</name>
</gene>
<evidence type="ECO:0000313" key="5">
    <source>
        <dbReference type="Proteomes" id="UP000078540"/>
    </source>
</evidence>
<evidence type="ECO:0000256" key="1">
    <source>
        <dbReference type="ARBA" id="ARBA00022603"/>
    </source>
</evidence>
<keyword evidence="1" id="KW-0489">Methyltransferase</keyword>
<dbReference type="STRING" id="520822.A0A151I4G0"/>
<sequence length="129" mass="14801">METPIVKLFDEKLSIVYEPSENSYLLVEALEADLENLHAMKPRICLEISIGSDIVIIFSNGIKKNIITFNAGLFYLVVIKENDPEYILGAFKKLNISSEIVHERKVRGQHLYVLRFRKGNEKLAYTSEI</sequence>
<keyword evidence="3" id="KW-0949">S-adenosyl-L-methionine</keyword>
<keyword evidence="2" id="KW-0808">Transferase</keyword>
<dbReference type="InterPro" id="IPR029063">
    <property type="entry name" value="SAM-dependent_MTases_sf"/>
</dbReference>
<reference evidence="4 5" key="1">
    <citation type="submission" date="2015-09" db="EMBL/GenBank/DDBJ databases">
        <title>Atta colombica WGS genome.</title>
        <authorList>
            <person name="Nygaard S."/>
            <person name="Hu H."/>
            <person name="Boomsma J."/>
            <person name="Zhang G."/>
        </authorList>
    </citation>
    <scope>NUCLEOTIDE SEQUENCE [LARGE SCALE GENOMIC DNA]</scope>
    <source>
        <strain evidence="4">Treedump-2</strain>
        <tissue evidence="4">Whole body</tissue>
    </source>
</reference>
<accession>A0A151I4G0</accession>
<evidence type="ECO:0000256" key="2">
    <source>
        <dbReference type="ARBA" id="ARBA00022679"/>
    </source>
</evidence>
<dbReference type="PANTHER" id="PTHR45875:SF1">
    <property type="entry name" value="METHYLTRANSFERASE N6AMT1"/>
    <property type="match status" value="1"/>
</dbReference>
<evidence type="ECO:0000256" key="3">
    <source>
        <dbReference type="ARBA" id="ARBA00022691"/>
    </source>
</evidence>
<keyword evidence="5" id="KW-1185">Reference proteome</keyword>
<protein>
    <submittedName>
        <fullName evidence="4">Uncharacterized protein</fullName>
    </submittedName>
</protein>
<dbReference type="PANTHER" id="PTHR45875">
    <property type="entry name" value="METHYLTRANSFERASE N6AMT1"/>
    <property type="match status" value="1"/>
</dbReference>
<dbReference type="GO" id="GO:0008757">
    <property type="term" value="F:S-adenosylmethionine-dependent methyltransferase activity"/>
    <property type="evidence" value="ECO:0007669"/>
    <property type="project" value="TreeGrafter"/>
</dbReference>
<dbReference type="GO" id="GO:0032259">
    <property type="term" value="P:methylation"/>
    <property type="evidence" value="ECO:0007669"/>
    <property type="project" value="UniProtKB-KW"/>
</dbReference>
<organism evidence="4 5">
    <name type="scientific">Atta colombica</name>
    <dbReference type="NCBI Taxonomy" id="520822"/>
    <lineage>
        <taxon>Eukaryota</taxon>
        <taxon>Metazoa</taxon>
        <taxon>Ecdysozoa</taxon>
        <taxon>Arthropoda</taxon>
        <taxon>Hexapoda</taxon>
        <taxon>Insecta</taxon>
        <taxon>Pterygota</taxon>
        <taxon>Neoptera</taxon>
        <taxon>Endopterygota</taxon>
        <taxon>Hymenoptera</taxon>
        <taxon>Apocrita</taxon>
        <taxon>Aculeata</taxon>
        <taxon>Formicoidea</taxon>
        <taxon>Formicidae</taxon>
        <taxon>Myrmicinae</taxon>
        <taxon>Atta</taxon>
    </lineage>
</organism>
<proteinExistence type="predicted"/>
<evidence type="ECO:0000313" key="4">
    <source>
        <dbReference type="EMBL" id="KYM84889.1"/>
    </source>
</evidence>
<dbReference type="Gene3D" id="3.40.50.150">
    <property type="entry name" value="Vaccinia Virus protein VP39"/>
    <property type="match status" value="1"/>
</dbReference>
<dbReference type="EMBL" id="KQ976456">
    <property type="protein sequence ID" value="KYM84889.1"/>
    <property type="molecule type" value="Genomic_DNA"/>
</dbReference>
<dbReference type="InterPro" id="IPR052190">
    <property type="entry name" value="Euk-Arch_PrmC-MTase"/>
</dbReference>
<dbReference type="Proteomes" id="UP000078540">
    <property type="component" value="Unassembled WGS sequence"/>
</dbReference>
<dbReference type="GO" id="GO:0008276">
    <property type="term" value="F:protein methyltransferase activity"/>
    <property type="evidence" value="ECO:0007669"/>
    <property type="project" value="TreeGrafter"/>
</dbReference>
<dbReference type="GO" id="GO:0035657">
    <property type="term" value="C:eRF1 methyltransferase complex"/>
    <property type="evidence" value="ECO:0007669"/>
    <property type="project" value="TreeGrafter"/>
</dbReference>
<name>A0A151I4G0_9HYME</name>
<dbReference type="AlphaFoldDB" id="A0A151I4G0"/>